<feature type="domain" description="Restriction endonuclease type IV Mrr" evidence="4">
    <location>
        <begin position="116"/>
        <end position="226"/>
    </location>
</feature>
<evidence type="ECO:0000313" key="5">
    <source>
        <dbReference type="EMBL" id="MFA9476946.1"/>
    </source>
</evidence>
<proteinExistence type="predicted"/>
<dbReference type="Pfam" id="PF01396">
    <property type="entry name" value="Zn_ribbon_Top1"/>
    <property type="match status" value="1"/>
</dbReference>
<dbReference type="InterPro" id="IPR011335">
    <property type="entry name" value="Restrct_endonuc-II-like"/>
</dbReference>
<protein>
    <submittedName>
        <fullName evidence="5">Restriction endonuclease</fullName>
        <ecNumber evidence="5">3.1.21.-</ecNumber>
    </submittedName>
</protein>
<dbReference type="EMBL" id="JBGUBD010000001">
    <property type="protein sequence ID" value="MFA9476946.1"/>
    <property type="molecule type" value="Genomic_DNA"/>
</dbReference>
<name>A0ABV4U086_9BACT</name>
<dbReference type="SUPFAM" id="SSF52980">
    <property type="entry name" value="Restriction endonuclease-like"/>
    <property type="match status" value="1"/>
</dbReference>
<dbReference type="Gene3D" id="3.40.1350.10">
    <property type="match status" value="1"/>
</dbReference>
<dbReference type="Gene3D" id="3.30.65.10">
    <property type="entry name" value="Bacterial Topoisomerase I, domain 1"/>
    <property type="match status" value="1"/>
</dbReference>
<sequence>MIASNWGILMPRRKSDADRFLDGLFAFLRAMPWWVGPPCILIAWILFAWVVPGVLNLLSGEDTEPFLQQFFGIVSDVSAMLAPFAAGFVAVLWLAALVRKAVDARRLDRQTGIDSIRALSWQDFEQLLAEAFRWQGYRVYITAAGADGGVDLVLEKAGRRTLVQAKQWKSWKVGVKIVRELLGVQVAQQADEVVLATSGQLTREATAFAEANGIRVIDGPQLAELIASVQHMPDKPAAPAATPAPSAQPPDPGTDATAPCPACGAAMVQRTARQGKHAGKSFWGCTTFPACRSTKAMT</sequence>
<organism evidence="5 6">
    <name type="scientific">Natronomicrosphaera hydrolytica</name>
    <dbReference type="NCBI Taxonomy" id="3242702"/>
    <lineage>
        <taxon>Bacteria</taxon>
        <taxon>Pseudomonadati</taxon>
        <taxon>Planctomycetota</taxon>
        <taxon>Phycisphaerae</taxon>
        <taxon>Phycisphaerales</taxon>
        <taxon>Phycisphaeraceae</taxon>
        <taxon>Natronomicrosphaera</taxon>
    </lineage>
</organism>
<feature type="transmembrane region" description="Helical" evidence="2">
    <location>
        <begin position="70"/>
        <end position="98"/>
    </location>
</feature>
<evidence type="ECO:0000256" key="1">
    <source>
        <dbReference type="SAM" id="MobiDB-lite"/>
    </source>
</evidence>
<dbReference type="Proteomes" id="UP001575105">
    <property type="component" value="Unassembled WGS sequence"/>
</dbReference>
<keyword evidence="5" id="KW-0255">Endonuclease</keyword>
<gene>
    <name evidence="5" type="ORF">ACERK3_01440</name>
</gene>
<feature type="transmembrane region" description="Helical" evidence="2">
    <location>
        <begin position="20"/>
        <end position="50"/>
    </location>
</feature>
<evidence type="ECO:0000313" key="6">
    <source>
        <dbReference type="Proteomes" id="UP001575105"/>
    </source>
</evidence>
<feature type="region of interest" description="Disordered" evidence="1">
    <location>
        <begin position="234"/>
        <end position="258"/>
    </location>
</feature>
<keyword evidence="6" id="KW-1185">Reference proteome</keyword>
<dbReference type="InterPro" id="IPR007560">
    <property type="entry name" value="Restrct_endonuc_IV_Mrr"/>
</dbReference>
<dbReference type="PANTHER" id="PTHR30015">
    <property type="entry name" value="MRR RESTRICTION SYSTEM PROTEIN"/>
    <property type="match status" value="1"/>
</dbReference>
<keyword evidence="2" id="KW-0472">Membrane</keyword>
<evidence type="ECO:0000259" key="3">
    <source>
        <dbReference type="Pfam" id="PF01396"/>
    </source>
</evidence>
<reference evidence="5 6" key="1">
    <citation type="submission" date="2024-08" db="EMBL/GenBank/DDBJ databases">
        <title>Whole-genome sequencing of halo(alkali)philic microorganisms from hypersaline lakes.</title>
        <authorList>
            <person name="Sorokin D.Y."/>
            <person name="Merkel A.Y."/>
            <person name="Messina E."/>
            <person name="Yakimov M."/>
        </authorList>
    </citation>
    <scope>NUCLEOTIDE SEQUENCE [LARGE SCALE GENOMIC DNA]</scope>
    <source>
        <strain evidence="5 6">AB-hyl4</strain>
    </source>
</reference>
<keyword evidence="2" id="KW-0812">Transmembrane</keyword>
<dbReference type="GO" id="GO:0004519">
    <property type="term" value="F:endonuclease activity"/>
    <property type="evidence" value="ECO:0007669"/>
    <property type="project" value="UniProtKB-KW"/>
</dbReference>
<evidence type="ECO:0000256" key="2">
    <source>
        <dbReference type="SAM" id="Phobius"/>
    </source>
</evidence>
<keyword evidence="2" id="KW-1133">Transmembrane helix</keyword>
<keyword evidence="5" id="KW-0378">Hydrolase</keyword>
<keyword evidence="5" id="KW-0540">Nuclease</keyword>
<feature type="compositionally biased region" description="Low complexity" evidence="1">
    <location>
        <begin position="235"/>
        <end position="245"/>
    </location>
</feature>
<feature type="domain" description="DNA topoisomerase type IA zn finger" evidence="3">
    <location>
        <begin position="260"/>
        <end position="295"/>
    </location>
</feature>
<comment type="caution">
    <text evidence="5">The sequence shown here is derived from an EMBL/GenBank/DDBJ whole genome shotgun (WGS) entry which is preliminary data.</text>
</comment>
<evidence type="ECO:0000259" key="4">
    <source>
        <dbReference type="Pfam" id="PF04471"/>
    </source>
</evidence>
<dbReference type="Pfam" id="PF04471">
    <property type="entry name" value="Mrr_cat"/>
    <property type="match status" value="1"/>
</dbReference>
<dbReference type="InterPro" id="IPR052906">
    <property type="entry name" value="Type_IV_Methyl-Rstrct_Enzyme"/>
</dbReference>
<dbReference type="PANTHER" id="PTHR30015:SF7">
    <property type="entry name" value="TYPE IV METHYL-DIRECTED RESTRICTION ENZYME ECOKMRR"/>
    <property type="match status" value="1"/>
</dbReference>
<dbReference type="GO" id="GO:0016787">
    <property type="term" value="F:hydrolase activity"/>
    <property type="evidence" value="ECO:0007669"/>
    <property type="project" value="UniProtKB-KW"/>
</dbReference>
<dbReference type="SUPFAM" id="SSF57783">
    <property type="entry name" value="Zinc beta-ribbon"/>
    <property type="match status" value="1"/>
</dbReference>
<dbReference type="EC" id="3.1.21.-" evidence="5"/>
<dbReference type="RefSeq" id="WP_425343871.1">
    <property type="nucleotide sequence ID" value="NZ_JBGUBD010000001.1"/>
</dbReference>
<dbReference type="InterPro" id="IPR011856">
    <property type="entry name" value="tRNA_endonuc-like_dom_sf"/>
</dbReference>
<dbReference type="InterPro" id="IPR013498">
    <property type="entry name" value="Topo_IA_Znf"/>
</dbReference>
<accession>A0ABV4U086</accession>